<feature type="transmembrane region" description="Helical" evidence="9">
    <location>
        <begin position="45"/>
        <end position="63"/>
    </location>
</feature>
<keyword evidence="9" id="KW-0812">Transmembrane</keyword>
<comment type="function">
    <text evidence="6">Catalyzes the interconversion of L-alanine and D-alanine. May also act on other amino acids.</text>
</comment>
<feature type="active site" description="Proton acceptor; specific for L-alanine" evidence="6">
    <location>
        <position position="627"/>
    </location>
</feature>
<reference evidence="11" key="1">
    <citation type="submission" date="2021-03" db="EMBL/GenBank/DDBJ databases">
        <title>Antimicrobial resistance genes in bacteria isolated from Japanese honey, and their potential for conferring macrolide and lincosamide resistance in the American foulbrood pathogen Paenibacillus larvae.</title>
        <authorList>
            <person name="Okamoto M."/>
            <person name="Kumagai M."/>
            <person name="Kanamori H."/>
            <person name="Takamatsu D."/>
        </authorList>
    </citation>
    <scope>NUCLEOTIDE SEQUENCE</scope>
    <source>
        <strain evidence="11">J40TS1</strain>
    </source>
</reference>
<feature type="binding site" evidence="6 8">
    <location>
        <position position="494"/>
    </location>
    <ligand>
        <name>substrate</name>
    </ligand>
</feature>
<dbReference type="NCBIfam" id="NF033131">
    <property type="entry name" value="vanT-G-Cterm"/>
    <property type="match status" value="1"/>
</dbReference>
<feature type="transmembrane region" description="Helical" evidence="9">
    <location>
        <begin position="125"/>
        <end position="144"/>
    </location>
</feature>
<dbReference type="InterPro" id="IPR001608">
    <property type="entry name" value="Ala_racemase_N"/>
</dbReference>
<feature type="domain" description="Alanine racemase C-terminal" evidence="10">
    <location>
        <begin position="606"/>
        <end position="735"/>
    </location>
</feature>
<feature type="transmembrane region" description="Helical" evidence="9">
    <location>
        <begin position="238"/>
        <end position="257"/>
    </location>
</feature>
<feature type="transmembrane region" description="Helical" evidence="9">
    <location>
        <begin position="12"/>
        <end position="33"/>
    </location>
</feature>
<dbReference type="InterPro" id="IPR011079">
    <property type="entry name" value="Ala_racemase_C"/>
</dbReference>
<dbReference type="Pfam" id="PF00842">
    <property type="entry name" value="Ala_racemase_C"/>
    <property type="match status" value="1"/>
</dbReference>
<proteinExistence type="inferred from homology"/>
<dbReference type="Proteomes" id="UP000683139">
    <property type="component" value="Unassembled WGS sequence"/>
</dbReference>
<evidence type="ECO:0000256" key="5">
    <source>
        <dbReference type="ARBA" id="ARBA00023235"/>
    </source>
</evidence>
<dbReference type="InterPro" id="IPR009006">
    <property type="entry name" value="Ala_racemase/Decarboxylase_C"/>
</dbReference>
<dbReference type="EMBL" id="BOSE01000002">
    <property type="protein sequence ID" value="GIP15831.1"/>
    <property type="molecule type" value="Genomic_DNA"/>
</dbReference>
<organism evidence="11 12">
    <name type="scientific">Paenibacillus montaniterrae</name>
    <dbReference type="NCBI Taxonomy" id="429341"/>
    <lineage>
        <taxon>Bacteria</taxon>
        <taxon>Bacillati</taxon>
        <taxon>Bacillota</taxon>
        <taxon>Bacilli</taxon>
        <taxon>Bacillales</taxon>
        <taxon>Paenibacillaceae</taxon>
        <taxon>Paenibacillus</taxon>
    </lineage>
</organism>
<dbReference type="SMART" id="SM01005">
    <property type="entry name" value="Ala_racemase_C"/>
    <property type="match status" value="1"/>
</dbReference>
<evidence type="ECO:0000256" key="9">
    <source>
        <dbReference type="SAM" id="Phobius"/>
    </source>
</evidence>
<evidence type="ECO:0000313" key="12">
    <source>
        <dbReference type="Proteomes" id="UP000683139"/>
    </source>
</evidence>
<evidence type="ECO:0000259" key="10">
    <source>
        <dbReference type="SMART" id="SM01005"/>
    </source>
</evidence>
<evidence type="ECO:0000256" key="3">
    <source>
        <dbReference type="ARBA" id="ARBA00007400"/>
    </source>
</evidence>
<dbReference type="AlphaFoldDB" id="A0A920CWD5"/>
<dbReference type="GO" id="GO:0008784">
    <property type="term" value="F:alanine racemase activity"/>
    <property type="evidence" value="ECO:0007669"/>
    <property type="project" value="UniProtKB-UniRule"/>
</dbReference>
<comment type="caution">
    <text evidence="11">The sequence shown here is derived from an EMBL/GenBank/DDBJ whole genome shotgun (WGS) entry which is preliminary data.</text>
</comment>
<dbReference type="GO" id="GO:0005829">
    <property type="term" value="C:cytosol"/>
    <property type="evidence" value="ECO:0007669"/>
    <property type="project" value="TreeGrafter"/>
</dbReference>
<protein>
    <recommendedName>
        <fullName evidence="6">Alanine racemase</fullName>
        <ecNumber evidence="6">5.1.1.1</ecNumber>
    </recommendedName>
</protein>
<dbReference type="Pfam" id="PF01757">
    <property type="entry name" value="Acyl_transf_3"/>
    <property type="match status" value="1"/>
</dbReference>
<comment type="pathway">
    <text evidence="6">Amino-acid biosynthesis; D-alanine biosynthesis; D-alanine from L-alanine: step 1/1.</text>
</comment>
<dbReference type="SUPFAM" id="SSF51419">
    <property type="entry name" value="PLP-binding barrel"/>
    <property type="match status" value="1"/>
</dbReference>
<dbReference type="SUPFAM" id="SSF50621">
    <property type="entry name" value="Alanine racemase C-terminal domain-like"/>
    <property type="match status" value="1"/>
</dbReference>
<comment type="similarity">
    <text evidence="6">Belongs to the alanine racemase family.</text>
</comment>
<feature type="transmembrane region" description="Helical" evidence="9">
    <location>
        <begin position="269"/>
        <end position="287"/>
    </location>
</feature>
<comment type="similarity">
    <text evidence="3">Belongs to the acyltransferase 3 family.</text>
</comment>
<evidence type="ECO:0000256" key="1">
    <source>
        <dbReference type="ARBA" id="ARBA00001933"/>
    </source>
</evidence>
<evidence type="ECO:0000256" key="4">
    <source>
        <dbReference type="ARBA" id="ARBA00022898"/>
    </source>
</evidence>
<keyword evidence="12" id="KW-1185">Reference proteome</keyword>
<comment type="subcellular location">
    <subcellularLocation>
        <location evidence="2">Membrane</location>
    </subcellularLocation>
</comment>
<evidence type="ECO:0000256" key="6">
    <source>
        <dbReference type="HAMAP-Rule" id="MF_01201"/>
    </source>
</evidence>
<dbReference type="GO" id="GO:0030170">
    <property type="term" value="F:pyridoxal phosphate binding"/>
    <property type="evidence" value="ECO:0007669"/>
    <property type="project" value="UniProtKB-UniRule"/>
</dbReference>
<feature type="active site" description="Proton acceptor; specific for D-alanine" evidence="6">
    <location>
        <position position="400"/>
    </location>
</feature>
<comment type="catalytic activity">
    <reaction evidence="6">
        <text>L-alanine = D-alanine</text>
        <dbReference type="Rhea" id="RHEA:20249"/>
        <dbReference type="ChEBI" id="CHEBI:57416"/>
        <dbReference type="ChEBI" id="CHEBI:57972"/>
        <dbReference type="EC" id="5.1.1.1"/>
    </reaction>
</comment>
<dbReference type="InterPro" id="IPR029066">
    <property type="entry name" value="PLP-binding_barrel"/>
</dbReference>
<evidence type="ECO:0000256" key="2">
    <source>
        <dbReference type="ARBA" id="ARBA00004370"/>
    </source>
</evidence>
<dbReference type="PANTHER" id="PTHR30511:SF0">
    <property type="entry name" value="ALANINE RACEMASE, CATABOLIC-RELATED"/>
    <property type="match status" value="1"/>
</dbReference>
<dbReference type="NCBIfam" id="TIGR00492">
    <property type="entry name" value="alr"/>
    <property type="match status" value="1"/>
</dbReference>
<evidence type="ECO:0000313" key="11">
    <source>
        <dbReference type="EMBL" id="GIP15831.1"/>
    </source>
</evidence>
<feature type="transmembrane region" description="Helical" evidence="9">
    <location>
        <begin position="197"/>
        <end position="217"/>
    </location>
</feature>
<dbReference type="FunFam" id="3.20.20.10:FF:000002">
    <property type="entry name" value="Alanine racemase"/>
    <property type="match status" value="1"/>
</dbReference>
<gene>
    <name evidence="11" type="primary">vanTG</name>
    <name evidence="11" type="ORF">J40TS1_14730</name>
</gene>
<dbReference type="InterPro" id="IPR000821">
    <property type="entry name" value="Ala_racemase"/>
</dbReference>
<evidence type="ECO:0000256" key="7">
    <source>
        <dbReference type="PIRSR" id="PIRSR600821-50"/>
    </source>
</evidence>
<dbReference type="InterPro" id="IPR002656">
    <property type="entry name" value="Acyl_transf_3_dom"/>
</dbReference>
<keyword evidence="4 6" id="KW-0663">Pyridoxal phosphate</keyword>
<dbReference type="HAMAP" id="MF_01201">
    <property type="entry name" value="Ala_racemase"/>
    <property type="match status" value="1"/>
</dbReference>
<dbReference type="PRINTS" id="PR00992">
    <property type="entry name" value="ALARACEMASE"/>
</dbReference>
<feature type="transmembrane region" description="Helical" evidence="9">
    <location>
        <begin position="151"/>
        <end position="172"/>
    </location>
</feature>
<keyword evidence="9" id="KW-1133">Transmembrane helix</keyword>
<evidence type="ECO:0000256" key="8">
    <source>
        <dbReference type="PIRSR" id="PIRSR600821-52"/>
    </source>
</evidence>
<sequence length="735" mass="82266">MRAGNEQKYGGLDSFRVIAAILVIANHTSPLLSYDAFADFMLTRIVSRVTVPFFFMCTGYFFLQKLGTDKNKNIEMLKQFLIKLAKLYMLSILIYIPVNIYAGYFTEQFSIYTLVQDILFNGTLYHLWYFPGVMLGVCICYFLCTKLSIRAAFLIALLLYIIGLLGDSYYAFAQSNLYLERIFQAIFFLFDSTRNGIFFAPVFIMLGGLIAAYGQHVQGKPVQRNRVQTKRAQRKTKWYACGFIFFFGLMVTEGLLVKEFHLSRHNSMYLLSIPCMYFLFQLLLSFTIKSNKYLRNLGILVYVLHPMCIIIVRGAGKVTGLTSVVVGNSLIHFMLVTMLSFAASAFVMSAAKGISRKTSSSESDDRGRAWAEINLAHLQHNVKEIQRVLPNGCNMMAVVKAQAYGHGGWQIAEHLNRLGINHFAVATLGEGIELRKKGIKGEVLILGYTHESAIHQLAAYRLTQTVVDVDYAKKLSACSVKINVHIKIDTGMGRLGESYEHIEEIASMYRFSNLNVKGTFTHLNAADSLEEPDIAHTKNQISRFDHVIAQLRSKGIDPQKLHVQSSYGVLNYNECNYDYARIGIALYGVLSREEDKVKTSISLRPVLSLKARVVQVKQVKKGVSVGYRGTYTADKDGKIAIIAIGYADGMPRLLSEAKASCLIKGKRRAIIGSVCMDQLIVDISDMDDVAQGDIATLIGVDQDESISAEELAGQCNTITNELLSRLGERVTKIYK</sequence>
<feature type="transmembrane region" description="Helical" evidence="9">
    <location>
        <begin position="330"/>
        <end position="351"/>
    </location>
</feature>
<keyword evidence="9" id="KW-0472">Membrane</keyword>
<dbReference type="PANTHER" id="PTHR30511">
    <property type="entry name" value="ALANINE RACEMASE"/>
    <property type="match status" value="1"/>
</dbReference>
<name>A0A920CWD5_9BACL</name>
<feature type="transmembrane region" description="Helical" evidence="9">
    <location>
        <begin position="84"/>
        <end position="105"/>
    </location>
</feature>
<feature type="modified residue" description="N6-(pyridoxal phosphate)lysine" evidence="6 7">
    <location>
        <position position="400"/>
    </location>
</feature>
<dbReference type="Gene3D" id="3.20.20.10">
    <property type="entry name" value="Alanine racemase"/>
    <property type="match status" value="1"/>
</dbReference>
<dbReference type="RefSeq" id="WP_213514099.1">
    <property type="nucleotide sequence ID" value="NZ_BOSE01000002.1"/>
</dbReference>
<accession>A0A920CWD5</accession>
<dbReference type="GO" id="GO:0016747">
    <property type="term" value="F:acyltransferase activity, transferring groups other than amino-acyl groups"/>
    <property type="evidence" value="ECO:0007669"/>
    <property type="project" value="InterPro"/>
</dbReference>
<dbReference type="EC" id="5.1.1.1" evidence="6"/>
<feature type="transmembrane region" description="Helical" evidence="9">
    <location>
        <begin position="299"/>
        <end position="318"/>
    </location>
</feature>
<dbReference type="GO" id="GO:0030632">
    <property type="term" value="P:D-alanine biosynthetic process"/>
    <property type="evidence" value="ECO:0007669"/>
    <property type="project" value="UniProtKB-UniRule"/>
</dbReference>
<feature type="binding site" evidence="6 8">
    <location>
        <position position="676"/>
    </location>
    <ligand>
        <name>substrate</name>
    </ligand>
</feature>
<dbReference type="Gene3D" id="2.40.37.10">
    <property type="entry name" value="Lyase, Ornithine Decarboxylase, Chain A, domain 1"/>
    <property type="match status" value="1"/>
</dbReference>
<keyword evidence="5 6" id="KW-0413">Isomerase</keyword>
<comment type="cofactor">
    <cofactor evidence="1 6 7">
        <name>pyridoxal 5'-phosphate</name>
        <dbReference type="ChEBI" id="CHEBI:597326"/>
    </cofactor>
</comment>
<dbReference type="Pfam" id="PF01168">
    <property type="entry name" value="Ala_racemase_N"/>
    <property type="match status" value="1"/>
</dbReference>